<evidence type="ECO:0000256" key="1">
    <source>
        <dbReference type="ARBA" id="ARBA00003868"/>
    </source>
</evidence>
<dbReference type="SUPFAM" id="SSF53223">
    <property type="entry name" value="Aminoacid dehydrogenase-like, N-terminal domain"/>
    <property type="match status" value="1"/>
</dbReference>
<dbReference type="GO" id="GO:0000166">
    <property type="term" value="F:nucleotide binding"/>
    <property type="evidence" value="ECO:0007669"/>
    <property type="project" value="UniProtKB-KW"/>
</dbReference>
<dbReference type="STRING" id="1821621.A8C75_17205"/>
<dbReference type="InterPro" id="IPR046346">
    <property type="entry name" value="Aminoacid_DH-like_N_sf"/>
</dbReference>
<keyword evidence="3 7" id="KW-0560">Oxidoreductase</keyword>
<dbReference type="Pfam" id="PF00208">
    <property type="entry name" value="ELFV_dehydrog"/>
    <property type="match status" value="1"/>
</dbReference>
<dbReference type="PRINTS" id="PR00082">
    <property type="entry name" value="GLFDHDRGNASE"/>
</dbReference>
<feature type="active site" description="Proton donor/acceptor" evidence="5">
    <location>
        <position position="89"/>
    </location>
</feature>
<dbReference type="EMBL" id="CP015839">
    <property type="protein sequence ID" value="ANG64038.1"/>
    <property type="molecule type" value="Genomic_DNA"/>
</dbReference>
<feature type="binding site" evidence="6">
    <location>
        <begin position="185"/>
        <end position="190"/>
    </location>
    <ligand>
        <name>NAD(+)</name>
        <dbReference type="ChEBI" id="CHEBI:57540"/>
    </ligand>
</feature>
<dbReference type="Gene3D" id="3.40.50.720">
    <property type="entry name" value="NAD(P)-binding Rossmann-like Domain"/>
    <property type="match status" value="1"/>
</dbReference>
<evidence type="ECO:0000256" key="2">
    <source>
        <dbReference type="ARBA" id="ARBA00006382"/>
    </source>
</evidence>
<dbReference type="PANTHER" id="PTHR42722">
    <property type="entry name" value="LEUCINE DEHYDROGENASE"/>
    <property type="match status" value="1"/>
</dbReference>
<evidence type="ECO:0000313" key="10">
    <source>
        <dbReference type="Proteomes" id="UP000078070"/>
    </source>
</evidence>
<reference evidence="9 10" key="2">
    <citation type="journal article" date="2018" name="Int. J. Syst. Evol. Microbiol.">
        <title>Marinobacterium aestuarii sp. nov., a benzene-degrading marine bacterium isolated from estuary sediment.</title>
        <authorList>
            <person name="Bae S.S."/>
            <person name="Jung J."/>
            <person name="Chung D."/>
            <person name="Baek K."/>
        </authorList>
    </citation>
    <scope>NUCLEOTIDE SEQUENCE [LARGE SCALE GENOMIC DNA]</scope>
    <source>
        <strain evidence="9 10">ST58-10</strain>
    </source>
</reference>
<comment type="function">
    <text evidence="1">Catalyzes the reversible oxidative deamination of glutamate to alpha-ketoglutarate and ammonia.</text>
</comment>
<evidence type="ECO:0000256" key="7">
    <source>
        <dbReference type="RuleBase" id="RU004417"/>
    </source>
</evidence>
<proteinExistence type="inferred from homology"/>
<dbReference type="InterPro" id="IPR016211">
    <property type="entry name" value="Glu/Phe/Leu/Val/Trp_DH_bac/arc"/>
</dbReference>
<keyword evidence="10" id="KW-1185">Reference proteome</keyword>
<dbReference type="Pfam" id="PF02812">
    <property type="entry name" value="ELFV_dehydrog_N"/>
    <property type="match status" value="1"/>
</dbReference>
<dbReference type="Proteomes" id="UP000078070">
    <property type="component" value="Chromosome"/>
</dbReference>
<evidence type="ECO:0000259" key="8">
    <source>
        <dbReference type="SMART" id="SM00839"/>
    </source>
</evidence>
<dbReference type="AlphaFoldDB" id="A0A1A9F2C6"/>
<organism evidence="9 10">
    <name type="scientific">Marinobacterium aestuarii</name>
    <dbReference type="NCBI Taxonomy" id="1821621"/>
    <lineage>
        <taxon>Bacteria</taxon>
        <taxon>Pseudomonadati</taxon>
        <taxon>Pseudomonadota</taxon>
        <taxon>Gammaproteobacteria</taxon>
        <taxon>Oceanospirillales</taxon>
        <taxon>Oceanospirillaceae</taxon>
        <taxon>Marinobacterium</taxon>
    </lineage>
</organism>
<comment type="similarity">
    <text evidence="2 7">Belongs to the Glu/Leu/Phe/Val dehydrogenases family.</text>
</comment>
<name>A0A1A9F2C6_9GAMM</name>
<evidence type="ECO:0000256" key="4">
    <source>
        <dbReference type="ARBA" id="ARBA00023027"/>
    </source>
</evidence>
<dbReference type="Gene3D" id="3.40.50.10860">
    <property type="entry name" value="Leucine Dehydrogenase, chain A, domain 1"/>
    <property type="match status" value="1"/>
</dbReference>
<evidence type="ECO:0000313" key="9">
    <source>
        <dbReference type="EMBL" id="ANG64038.1"/>
    </source>
</evidence>
<dbReference type="InterPro" id="IPR006095">
    <property type="entry name" value="Glu/Leu/Phe/Val/Trp_DH"/>
</dbReference>
<accession>A0A1A9F2C6</accession>
<evidence type="ECO:0000256" key="3">
    <source>
        <dbReference type="ARBA" id="ARBA00023002"/>
    </source>
</evidence>
<evidence type="ECO:0000256" key="5">
    <source>
        <dbReference type="PIRSR" id="PIRSR000188-1"/>
    </source>
</evidence>
<dbReference type="InterPro" id="IPR036291">
    <property type="entry name" value="NAD(P)-bd_dom_sf"/>
</dbReference>
<dbReference type="PIRSF" id="PIRSF000188">
    <property type="entry name" value="Phe_leu_dh"/>
    <property type="match status" value="1"/>
</dbReference>
<gene>
    <name evidence="9" type="ORF">A8C75_17205</name>
</gene>
<evidence type="ECO:0000256" key="6">
    <source>
        <dbReference type="PIRSR" id="PIRSR000188-2"/>
    </source>
</evidence>
<dbReference type="GO" id="GO:0016639">
    <property type="term" value="F:oxidoreductase activity, acting on the CH-NH2 group of donors, NAD or NADP as acceptor"/>
    <property type="evidence" value="ECO:0007669"/>
    <property type="project" value="InterPro"/>
</dbReference>
<protein>
    <submittedName>
        <fullName evidence="9">Amino acid dehydrogenase</fullName>
    </submittedName>
</protein>
<feature type="domain" description="Glutamate/phenylalanine/leucine/valine/L-tryptophan dehydrogenase C-terminal" evidence="8">
    <location>
        <begin position="149"/>
        <end position="356"/>
    </location>
</feature>
<sequence length="366" mass="38636">MIPSRCKEDLVMFAQMESAGLEDLHFATDPNTGLRAIIAIHSTVRGPAIGGCRLIAYASDADAITDAIRLARGMSYKAALAGLPHGGAKAVIMQPAGDYDRRALMVAFGQFIDKLGGRYITAMDSGTQVQDMDAIATRTHWVSCTSRTGNPSPSTALGVFEGIGSAVRHKLGRHSLCGIRVALQGLGHVGFEVARLLHEAGAQLTVCDLDEQRCARAVQAFGARRVDPGDIYGVEADVFSPCGLGAVLNDDSIPKLRSGIIAGSANNQLAEERHGEMLHQRGILYAPDYLINAGGLVFVALNHARAPAQDISAKVHQIGAELQALFRQADALDTATSLLADQRAETIIAAGVQTAGECRESAANTQ</sequence>
<dbReference type="GO" id="GO:0006520">
    <property type="term" value="P:amino acid metabolic process"/>
    <property type="evidence" value="ECO:0007669"/>
    <property type="project" value="InterPro"/>
</dbReference>
<dbReference type="PANTHER" id="PTHR42722:SF1">
    <property type="entry name" value="VALINE DEHYDROGENASE"/>
    <property type="match status" value="1"/>
</dbReference>
<dbReference type="InterPro" id="IPR006097">
    <property type="entry name" value="Glu/Leu/Phe/Val/Trp_DH_dimer"/>
</dbReference>
<keyword evidence="6" id="KW-0547">Nucleotide-binding</keyword>
<dbReference type="SMART" id="SM00839">
    <property type="entry name" value="ELFV_dehydrog"/>
    <property type="match status" value="1"/>
</dbReference>
<dbReference type="CDD" id="cd01075">
    <property type="entry name" value="NAD_bind_Leu_Phe_Val_DH"/>
    <property type="match status" value="1"/>
</dbReference>
<dbReference type="KEGG" id="mars:A8C75_17205"/>
<keyword evidence="4 6" id="KW-0520">NAD</keyword>
<dbReference type="SUPFAM" id="SSF51735">
    <property type="entry name" value="NAD(P)-binding Rossmann-fold domains"/>
    <property type="match status" value="1"/>
</dbReference>
<reference evidence="10" key="1">
    <citation type="submission" date="2016-05" db="EMBL/GenBank/DDBJ databases">
        <authorList>
            <person name="Baek K."/>
            <person name="Yang S.-J."/>
        </authorList>
    </citation>
    <scope>NUCLEOTIDE SEQUENCE [LARGE SCALE GENOMIC DNA]</scope>
    <source>
        <strain evidence="10">ST58-10</strain>
    </source>
</reference>
<dbReference type="InterPro" id="IPR006096">
    <property type="entry name" value="Glu/Leu/Phe/Val/Trp_DH_C"/>
</dbReference>